<dbReference type="Proteomes" id="UP000037460">
    <property type="component" value="Unassembled WGS sequence"/>
</dbReference>
<protein>
    <recommendedName>
        <fullName evidence="1">Carbohydrate kinase PfkB domain-containing protein</fullName>
    </recommendedName>
</protein>
<dbReference type="InterPro" id="IPR011611">
    <property type="entry name" value="PfkB_dom"/>
</dbReference>
<keyword evidence="3" id="KW-1185">Reference proteome</keyword>
<dbReference type="Gene3D" id="3.40.1190.20">
    <property type="match status" value="1"/>
</dbReference>
<feature type="domain" description="Carbohydrate kinase PfkB" evidence="1">
    <location>
        <begin position="10"/>
        <end position="87"/>
    </location>
</feature>
<accession>A0A0M0JHQ9</accession>
<dbReference type="EMBL" id="JWZX01002890">
    <property type="protein sequence ID" value="KOO26114.1"/>
    <property type="molecule type" value="Genomic_DNA"/>
</dbReference>
<dbReference type="InterPro" id="IPR029056">
    <property type="entry name" value="Ribokinase-like"/>
</dbReference>
<comment type="caution">
    <text evidence="2">The sequence shown here is derived from an EMBL/GenBank/DDBJ whole genome shotgun (WGS) entry which is preliminary data.</text>
</comment>
<dbReference type="SUPFAM" id="SSF53613">
    <property type="entry name" value="Ribokinase-like"/>
    <property type="match status" value="1"/>
</dbReference>
<evidence type="ECO:0000313" key="3">
    <source>
        <dbReference type="Proteomes" id="UP000037460"/>
    </source>
</evidence>
<evidence type="ECO:0000313" key="2">
    <source>
        <dbReference type="EMBL" id="KOO26114.1"/>
    </source>
</evidence>
<gene>
    <name evidence="2" type="ORF">Ctob_012364</name>
</gene>
<dbReference type="OrthoDB" id="435258at2759"/>
<dbReference type="Pfam" id="PF00294">
    <property type="entry name" value="PfkB"/>
    <property type="match status" value="1"/>
</dbReference>
<proteinExistence type="predicted"/>
<evidence type="ECO:0000259" key="1">
    <source>
        <dbReference type="Pfam" id="PF00294"/>
    </source>
</evidence>
<name>A0A0M0JHQ9_9EUKA</name>
<organism evidence="2 3">
    <name type="scientific">Chrysochromulina tobinii</name>
    <dbReference type="NCBI Taxonomy" id="1460289"/>
    <lineage>
        <taxon>Eukaryota</taxon>
        <taxon>Haptista</taxon>
        <taxon>Haptophyta</taxon>
        <taxon>Prymnesiophyceae</taxon>
        <taxon>Prymnesiales</taxon>
        <taxon>Chrysochromulinaceae</taxon>
        <taxon>Chrysochromulina</taxon>
    </lineage>
</organism>
<dbReference type="AlphaFoldDB" id="A0A0M0JHQ9"/>
<reference evidence="3" key="1">
    <citation type="journal article" date="2015" name="PLoS Genet.">
        <title>Genome Sequence and Transcriptome Analyses of Chrysochromulina tobin: Metabolic Tools for Enhanced Algal Fitness in the Prominent Order Prymnesiales (Haptophyceae).</title>
        <authorList>
            <person name="Hovde B.T."/>
            <person name="Deodato C.R."/>
            <person name="Hunsperger H.M."/>
            <person name="Ryken S.A."/>
            <person name="Yost W."/>
            <person name="Jha R.K."/>
            <person name="Patterson J."/>
            <person name="Monnat R.J. Jr."/>
            <person name="Barlow S.B."/>
            <person name="Starkenburg S.R."/>
            <person name="Cattolico R.A."/>
        </authorList>
    </citation>
    <scope>NUCLEOTIDE SEQUENCE</scope>
    <source>
        <strain evidence="3">CCMP291</strain>
    </source>
</reference>
<sequence length="214" mass="22417">MPSSPLAAGVSTQVQAVGGSELNVAVALAQLDGPLNKAAWVSMLPEGPLGDLVSTTASALGVDFSKVQRLPDTTIGTLHVVDDGSGPRPHYQRRHSAFCTRANATSFAWAELLRTPRWLFLTGITPLLTPGTAAAWSAALSAVPSTGGSQPSGSVRPSAQLLEPSVGDPPYACVDLNHRPALGSLEELWVHIEPLLPKITLLMLSEDSVENVRS</sequence>